<evidence type="ECO:0000313" key="3">
    <source>
        <dbReference type="EMBL" id="NEN78233.1"/>
    </source>
</evidence>
<dbReference type="InterPro" id="IPR051397">
    <property type="entry name" value="Zn-ADH-like_protein"/>
</dbReference>
<protein>
    <submittedName>
        <fullName evidence="3">NADPH:quinone oxidoreductase family protein</fullName>
    </submittedName>
</protein>
<dbReference type="RefSeq" id="WP_163771702.1">
    <property type="nucleotide sequence ID" value="NZ_JAAGXA010000004.1"/>
</dbReference>
<dbReference type="PANTHER" id="PTHR43677">
    <property type="entry name" value="SHORT-CHAIN DEHYDROGENASE/REDUCTASE"/>
    <property type="match status" value="1"/>
</dbReference>
<dbReference type="GO" id="GO:0008270">
    <property type="term" value="F:zinc ion binding"/>
    <property type="evidence" value="ECO:0007669"/>
    <property type="project" value="InterPro"/>
</dbReference>
<feature type="domain" description="Enoyl reductase (ER)" evidence="2">
    <location>
        <begin position="11"/>
        <end position="320"/>
    </location>
</feature>
<dbReference type="Proteomes" id="UP000468687">
    <property type="component" value="Unassembled WGS sequence"/>
</dbReference>
<dbReference type="CDD" id="cd08241">
    <property type="entry name" value="QOR1"/>
    <property type="match status" value="1"/>
</dbReference>
<gene>
    <name evidence="3" type="ORF">G3T38_08085</name>
</gene>
<dbReference type="PANTHER" id="PTHR43677:SF4">
    <property type="entry name" value="QUINONE OXIDOREDUCTASE-LIKE PROTEIN 2"/>
    <property type="match status" value="1"/>
</dbReference>
<dbReference type="EMBL" id="JAAGXA010000004">
    <property type="protein sequence ID" value="NEN78233.1"/>
    <property type="molecule type" value="Genomic_DNA"/>
</dbReference>
<dbReference type="AlphaFoldDB" id="A0A6P0HHW6"/>
<proteinExistence type="predicted"/>
<feature type="compositionally biased region" description="Polar residues" evidence="1">
    <location>
        <begin position="1"/>
        <end position="10"/>
    </location>
</feature>
<dbReference type="SUPFAM" id="SSF50129">
    <property type="entry name" value="GroES-like"/>
    <property type="match status" value="1"/>
</dbReference>
<dbReference type="InterPro" id="IPR011032">
    <property type="entry name" value="GroES-like_sf"/>
</dbReference>
<accession>A0A6P0HHW6</accession>
<dbReference type="SMART" id="SM00829">
    <property type="entry name" value="PKS_ER"/>
    <property type="match status" value="1"/>
</dbReference>
<name>A0A6P0HHW6_9ACTN</name>
<comment type="caution">
    <text evidence="3">The sequence shown here is derived from an EMBL/GenBank/DDBJ whole genome shotgun (WGS) entry which is preliminary data.</text>
</comment>
<dbReference type="InterPro" id="IPR002364">
    <property type="entry name" value="Quin_OxRdtase/zeta-crystal_CS"/>
</dbReference>
<keyword evidence="4" id="KW-1185">Reference proteome</keyword>
<dbReference type="Gene3D" id="3.90.180.10">
    <property type="entry name" value="Medium-chain alcohol dehydrogenases, catalytic domain"/>
    <property type="match status" value="1"/>
</dbReference>
<dbReference type="InterPro" id="IPR013154">
    <property type="entry name" value="ADH-like_N"/>
</dbReference>
<evidence type="ECO:0000256" key="1">
    <source>
        <dbReference type="SAM" id="MobiDB-lite"/>
    </source>
</evidence>
<dbReference type="SUPFAM" id="SSF51735">
    <property type="entry name" value="NAD(P)-binding Rossmann-fold domains"/>
    <property type="match status" value="1"/>
</dbReference>
<sequence length="323" mass="33452">MRAATVTSLTGPDDVRVGDLPDPEPGPGDVLIAVHAAGISFPDLLLSRGQYQLRPELPFAVGTDVAGTVVSAPEGSGLQPGQRVVAAAGSGSAAELFVAPAAMVLPLPDEVGYDAGAALVMNYLTAHFALLRRGGMRAGDTVLVHGASGGVGTASIQVAKAWGARPIAVVSTEEKAEVARAAGAEDVVLLDGFKDAVKELTGGRGVDLVVDVVGGDVFLDSVRSLAPEGRLLVIGFAAGQGIPEIKVNRLLLTNTDVRGVGWGEHIRRNPGYLAEQWAELLPHLRSGVIDPPIGATYPLEETAQALRDLDERRATGKLVVHVR</sequence>
<dbReference type="InterPro" id="IPR013149">
    <property type="entry name" value="ADH-like_C"/>
</dbReference>
<organism evidence="3 4">
    <name type="scientific">Nocardioides zeae</name>
    <dbReference type="NCBI Taxonomy" id="1457234"/>
    <lineage>
        <taxon>Bacteria</taxon>
        <taxon>Bacillati</taxon>
        <taxon>Actinomycetota</taxon>
        <taxon>Actinomycetes</taxon>
        <taxon>Propionibacteriales</taxon>
        <taxon>Nocardioidaceae</taxon>
        <taxon>Nocardioides</taxon>
    </lineage>
</organism>
<evidence type="ECO:0000259" key="2">
    <source>
        <dbReference type="SMART" id="SM00829"/>
    </source>
</evidence>
<feature type="region of interest" description="Disordered" evidence="1">
    <location>
        <begin position="1"/>
        <end position="24"/>
    </location>
</feature>
<dbReference type="PROSITE" id="PS01162">
    <property type="entry name" value="QOR_ZETA_CRYSTAL"/>
    <property type="match status" value="1"/>
</dbReference>
<dbReference type="Pfam" id="PF00107">
    <property type="entry name" value="ADH_zinc_N"/>
    <property type="match status" value="1"/>
</dbReference>
<dbReference type="GO" id="GO:0016491">
    <property type="term" value="F:oxidoreductase activity"/>
    <property type="evidence" value="ECO:0007669"/>
    <property type="project" value="InterPro"/>
</dbReference>
<dbReference type="InterPro" id="IPR020843">
    <property type="entry name" value="ER"/>
</dbReference>
<dbReference type="Gene3D" id="3.40.50.720">
    <property type="entry name" value="NAD(P)-binding Rossmann-like Domain"/>
    <property type="match status" value="1"/>
</dbReference>
<reference evidence="3 4" key="1">
    <citation type="journal article" date="2014" name="Int. J. Syst. Evol. Microbiol.">
        <title>Nocardioides zeae sp. nov., isolated from the stem of Zea mays.</title>
        <authorList>
            <person name="Glaeser S.P."/>
            <person name="McInroy J.A."/>
            <person name="Busse H.J."/>
            <person name="Kampfer P."/>
        </authorList>
    </citation>
    <scope>NUCLEOTIDE SEQUENCE [LARGE SCALE GENOMIC DNA]</scope>
    <source>
        <strain evidence="3 4">JCM 30728</strain>
    </source>
</reference>
<dbReference type="Pfam" id="PF08240">
    <property type="entry name" value="ADH_N"/>
    <property type="match status" value="1"/>
</dbReference>
<dbReference type="InterPro" id="IPR036291">
    <property type="entry name" value="NAD(P)-bd_dom_sf"/>
</dbReference>
<evidence type="ECO:0000313" key="4">
    <source>
        <dbReference type="Proteomes" id="UP000468687"/>
    </source>
</evidence>